<dbReference type="InterPro" id="IPR013324">
    <property type="entry name" value="RNA_pol_sigma_r3/r4-like"/>
</dbReference>
<keyword evidence="3" id="KW-0731">Sigma factor</keyword>
<dbReference type="InterPro" id="IPR036388">
    <property type="entry name" value="WH-like_DNA-bd_sf"/>
</dbReference>
<dbReference type="InterPro" id="IPR039425">
    <property type="entry name" value="RNA_pol_sigma-70-like"/>
</dbReference>
<dbReference type="SUPFAM" id="SSF88659">
    <property type="entry name" value="Sigma3 and sigma4 domains of RNA polymerase sigma factors"/>
    <property type="match status" value="1"/>
</dbReference>
<proteinExistence type="inferred from homology"/>
<reference evidence="9" key="1">
    <citation type="journal article" date="2019" name="Int. J. Syst. Evol. Microbiol.">
        <title>The Global Catalogue of Microorganisms (GCM) 10K type strain sequencing project: providing services to taxonomists for standard genome sequencing and annotation.</title>
        <authorList>
            <consortium name="The Broad Institute Genomics Platform"/>
            <consortium name="The Broad Institute Genome Sequencing Center for Infectious Disease"/>
            <person name="Wu L."/>
            <person name="Ma J."/>
        </authorList>
    </citation>
    <scope>NUCLEOTIDE SEQUENCE [LARGE SCALE GENOMIC DNA]</scope>
    <source>
        <strain evidence="9">JCM 17695</strain>
    </source>
</reference>
<dbReference type="Gene3D" id="1.10.10.10">
    <property type="entry name" value="Winged helix-like DNA-binding domain superfamily/Winged helix DNA-binding domain"/>
    <property type="match status" value="1"/>
</dbReference>
<evidence type="ECO:0000256" key="3">
    <source>
        <dbReference type="ARBA" id="ARBA00023082"/>
    </source>
</evidence>
<keyword evidence="4" id="KW-0238">DNA-binding</keyword>
<evidence type="ECO:0000256" key="5">
    <source>
        <dbReference type="ARBA" id="ARBA00023163"/>
    </source>
</evidence>
<feature type="domain" description="RNA polymerase sigma factor 70 region 4 type 2" evidence="7">
    <location>
        <begin position="24"/>
        <end position="74"/>
    </location>
</feature>
<comment type="caution">
    <text evidence="8">The sequence shown here is derived from an EMBL/GenBank/DDBJ whole genome shotgun (WGS) entry which is preliminary data.</text>
</comment>
<name>A0ABW2TNV3_9PSEU</name>
<evidence type="ECO:0000259" key="7">
    <source>
        <dbReference type="Pfam" id="PF08281"/>
    </source>
</evidence>
<dbReference type="Pfam" id="PF08281">
    <property type="entry name" value="Sigma70_r4_2"/>
    <property type="match status" value="1"/>
</dbReference>
<organism evidence="8 9">
    <name type="scientific">Actinokineospora soli</name>
    <dbReference type="NCBI Taxonomy" id="1048753"/>
    <lineage>
        <taxon>Bacteria</taxon>
        <taxon>Bacillati</taxon>
        <taxon>Actinomycetota</taxon>
        <taxon>Actinomycetes</taxon>
        <taxon>Pseudonocardiales</taxon>
        <taxon>Pseudonocardiaceae</taxon>
        <taxon>Actinokineospora</taxon>
    </lineage>
</organism>
<keyword evidence="2" id="KW-0805">Transcription regulation</keyword>
<dbReference type="InterPro" id="IPR013249">
    <property type="entry name" value="RNA_pol_sigma70_r4_t2"/>
</dbReference>
<evidence type="ECO:0000313" key="8">
    <source>
        <dbReference type="EMBL" id="MFC7614834.1"/>
    </source>
</evidence>
<keyword evidence="5" id="KW-0804">Transcription</keyword>
<sequence length="82" mass="8796">MRKTQRAAIPGPRPTPASEARPDVHAAMAALPAAQREILRLRLVDGLSAAEVAERLSMSLPAVRVAQHRALQALRARLASGR</sequence>
<dbReference type="NCBIfam" id="TIGR02937">
    <property type="entry name" value="sigma70-ECF"/>
    <property type="match status" value="1"/>
</dbReference>
<dbReference type="PANTHER" id="PTHR43133">
    <property type="entry name" value="RNA POLYMERASE ECF-TYPE SIGMA FACTO"/>
    <property type="match status" value="1"/>
</dbReference>
<dbReference type="PANTHER" id="PTHR43133:SF58">
    <property type="entry name" value="ECF RNA POLYMERASE SIGMA FACTOR SIGD"/>
    <property type="match status" value="1"/>
</dbReference>
<comment type="similarity">
    <text evidence="1">Belongs to the sigma-70 factor family. ECF subfamily.</text>
</comment>
<dbReference type="InterPro" id="IPR014284">
    <property type="entry name" value="RNA_pol_sigma-70_dom"/>
</dbReference>
<evidence type="ECO:0000256" key="2">
    <source>
        <dbReference type="ARBA" id="ARBA00023015"/>
    </source>
</evidence>
<accession>A0ABW2TNV3</accession>
<dbReference type="EMBL" id="JBHTEY010000004">
    <property type="protein sequence ID" value="MFC7614834.1"/>
    <property type="molecule type" value="Genomic_DNA"/>
</dbReference>
<evidence type="ECO:0000256" key="4">
    <source>
        <dbReference type="ARBA" id="ARBA00023125"/>
    </source>
</evidence>
<evidence type="ECO:0000256" key="6">
    <source>
        <dbReference type="SAM" id="MobiDB-lite"/>
    </source>
</evidence>
<evidence type="ECO:0000313" key="9">
    <source>
        <dbReference type="Proteomes" id="UP001596512"/>
    </source>
</evidence>
<protein>
    <submittedName>
        <fullName evidence="8">Sigma-70 family RNA polymerase sigma factor</fullName>
    </submittedName>
</protein>
<gene>
    <name evidence="8" type="ORF">ACFQV2_16255</name>
</gene>
<evidence type="ECO:0000256" key="1">
    <source>
        <dbReference type="ARBA" id="ARBA00010641"/>
    </source>
</evidence>
<keyword evidence="9" id="KW-1185">Reference proteome</keyword>
<dbReference type="Proteomes" id="UP001596512">
    <property type="component" value="Unassembled WGS sequence"/>
</dbReference>
<feature type="region of interest" description="Disordered" evidence="6">
    <location>
        <begin position="1"/>
        <end position="22"/>
    </location>
</feature>